<sequence length="113" mass="12867">MIQILHNPRCTKSRQGLALLEDEGQTFEIIKYLDNHLTVAQLTEIISKLGITPLELVRKNEAIWKSDFKGKELSDSEIIEIMVNHPKLIERPIVINKNKAVIGRPTEAIKTIL</sequence>
<dbReference type="NCBIfam" id="TIGR00014">
    <property type="entry name" value="arsC"/>
    <property type="match status" value="1"/>
</dbReference>
<dbReference type="Gene3D" id="3.40.30.10">
    <property type="entry name" value="Glutaredoxin"/>
    <property type="match status" value="1"/>
</dbReference>
<proteinExistence type="inferred from homology"/>
<protein>
    <submittedName>
        <fullName evidence="4">Arsenate reductase (Glutaredoxin)</fullName>
    </submittedName>
</protein>
<dbReference type="InterPro" id="IPR006660">
    <property type="entry name" value="Arsenate_reductase-like"/>
</dbReference>
<comment type="similarity">
    <text evidence="1 3">Belongs to the ArsC family.</text>
</comment>
<dbReference type="Pfam" id="PF03960">
    <property type="entry name" value="ArsC"/>
    <property type="match status" value="1"/>
</dbReference>
<name>A0ABQ2C1A2_9FLAO</name>
<comment type="caution">
    <text evidence="4">The sequence shown here is derived from an EMBL/GenBank/DDBJ whole genome shotgun (WGS) entry which is preliminary data.</text>
</comment>
<keyword evidence="2" id="KW-0560">Oxidoreductase</keyword>
<accession>A0ABQ2C1A2</accession>
<dbReference type="RefSeq" id="WP_188374463.1">
    <property type="nucleotide sequence ID" value="NZ_BMDQ01000002.1"/>
</dbReference>
<dbReference type="PANTHER" id="PTHR30041">
    <property type="entry name" value="ARSENATE REDUCTASE"/>
    <property type="match status" value="1"/>
</dbReference>
<dbReference type="InterPro" id="IPR036249">
    <property type="entry name" value="Thioredoxin-like_sf"/>
</dbReference>
<dbReference type="PROSITE" id="PS51353">
    <property type="entry name" value="ARSC"/>
    <property type="match status" value="1"/>
</dbReference>
<gene>
    <name evidence="4" type="ORF">GCM10011444_18610</name>
</gene>
<evidence type="ECO:0000256" key="3">
    <source>
        <dbReference type="PROSITE-ProRule" id="PRU01282"/>
    </source>
</evidence>
<reference evidence="5" key="1">
    <citation type="journal article" date="2019" name="Int. J. Syst. Evol. Microbiol.">
        <title>The Global Catalogue of Microorganisms (GCM) 10K type strain sequencing project: providing services to taxonomists for standard genome sequencing and annotation.</title>
        <authorList>
            <consortium name="The Broad Institute Genomics Platform"/>
            <consortium name="The Broad Institute Genome Sequencing Center for Infectious Disease"/>
            <person name="Wu L."/>
            <person name="Ma J."/>
        </authorList>
    </citation>
    <scope>NUCLEOTIDE SEQUENCE [LARGE SCALE GENOMIC DNA]</scope>
    <source>
        <strain evidence="5">CCM 8681</strain>
    </source>
</reference>
<organism evidence="4 5">
    <name type="scientific">Winogradskyella haliclonae</name>
    <dbReference type="NCBI Taxonomy" id="2048558"/>
    <lineage>
        <taxon>Bacteria</taxon>
        <taxon>Pseudomonadati</taxon>
        <taxon>Bacteroidota</taxon>
        <taxon>Flavobacteriia</taxon>
        <taxon>Flavobacteriales</taxon>
        <taxon>Flavobacteriaceae</taxon>
        <taxon>Winogradskyella</taxon>
    </lineage>
</organism>
<evidence type="ECO:0000313" key="4">
    <source>
        <dbReference type="EMBL" id="GGI57552.1"/>
    </source>
</evidence>
<keyword evidence="5" id="KW-1185">Reference proteome</keyword>
<dbReference type="SUPFAM" id="SSF52833">
    <property type="entry name" value="Thioredoxin-like"/>
    <property type="match status" value="1"/>
</dbReference>
<evidence type="ECO:0000256" key="2">
    <source>
        <dbReference type="ARBA" id="ARBA00023002"/>
    </source>
</evidence>
<evidence type="ECO:0000256" key="1">
    <source>
        <dbReference type="ARBA" id="ARBA00007198"/>
    </source>
</evidence>
<dbReference type="EMBL" id="BMDQ01000002">
    <property type="protein sequence ID" value="GGI57552.1"/>
    <property type="molecule type" value="Genomic_DNA"/>
</dbReference>
<dbReference type="InterPro" id="IPR006659">
    <property type="entry name" value="Arsenate_reductase"/>
</dbReference>
<dbReference type="PANTHER" id="PTHR30041:SF4">
    <property type="entry name" value="ARSENATE REDUCTASE"/>
    <property type="match status" value="1"/>
</dbReference>
<dbReference type="Proteomes" id="UP000624701">
    <property type="component" value="Unassembled WGS sequence"/>
</dbReference>
<dbReference type="CDD" id="cd03034">
    <property type="entry name" value="ArsC_ArsC"/>
    <property type="match status" value="1"/>
</dbReference>
<evidence type="ECO:0000313" key="5">
    <source>
        <dbReference type="Proteomes" id="UP000624701"/>
    </source>
</evidence>